<keyword evidence="4 7" id="KW-0808">Transferase</keyword>
<proteinExistence type="predicted"/>
<organism evidence="7 8">
    <name type="scientific">Limimaricola hongkongensis DSM 17492</name>
    <dbReference type="NCBI Taxonomy" id="1122180"/>
    <lineage>
        <taxon>Bacteria</taxon>
        <taxon>Pseudomonadati</taxon>
        <taxon>Pseudomonadota</taxon>
        <taxon>Alphaproteobacteria</taxon>
        <taxon>Rhodobacterales</taxon>
        <taxon>Paracoccaceae</taxon>
        <taxon>Limimaricola</taxon>
    </lineage>
</organism>
<name>A0A017HCJ8_9RHOB</name>
<evidence type="ECO:0000313" key="7">
    <source>
        <dbReference type="EMBL" id="EYD72076.1"/>
    </source>
</evidence>
<sequence length="279" mass="29585">MSAPMPMEILIPASNEAALIGACLDALAASDAVPGPLRVTVIANGCHDDTAGVARRRRPGFERRDLRLRVIERAEGSKIAALNAGEADLPGDAIRVYLDADVTVSPPLLAQLHAALGTPAPLYASGRPRITGQGRVARAYARLWARLPFMAQGVPGCGLFAVSPAGRARWGAFPDLISDDGFVRLCFAPEERIALAASYDWPVAEGFGSLLRVRRRQDAGMAEIARLHPEMLAREGKPALGATGAARLALRDPWGFAVYGAVALGVRLAPAPDDWSRGR</sequence>
<protein>
    <submittedName>
        <fullName evidence="7">Glycosyl transferase, group 2 family protein</fullName>
    </submittedName>
</protein>
<dbReference type="GO" id="GO:0005886">
    <property type="term" value="C:plasma membrane"/>
    <property type="evidence" value="ECO:0007669"/>
    <property type="project" value="UniProtKB-SubCell"/>
</dbReference>
<dbReference type="PATRIC" id="fig|1122180.6.peg.2132"/>
<dbReference type="GO" id="GO:0016757">
    <property type="term" value="F:glycosyltransferase activity"/>
    <property type="evidence" value="ECO:0007669"/>
    <property type="project" value="UniProtKB-KW"/>
</dbReference>
<dbReference type="Proteomes" id="UP000025047">
    <property type="component" value="Unassembled WGS sequence"/>
</dbReference>
<keyword evidence="5" id="KW-0472">Membrane</keyword>
<dbReference type="STRING" id="1122180.Lokhon_02148"/>
<dbReference type="HOGENOM" id="CLU_084695_0_0_5"/>
<dbReference type="PANTHER" id="PTHR43646">
    <property type="entry name" value="GLYCOSYLTRANSFERASE"/>
    <property type="match status" value="1"/>
</dbReference>
<comment type="caution">
    <text evidence="7">The sequence shown here is derived from an EMBL/GenBank/DDBJ whole genome shotgun (WGS) entry which is preliminary data.</text>
</comment>
<gene>
    <name evidence="7" type="ORF">Lokhon_02148</name>
</gene>
<evidence type="ECO:0000259" key="6">
    <source>
        <dbReference type="Pfam" id="PF00535"/>
    </source>
</evidence>
<dbReference type="AlphaFoldDB" id="A0A017HCJ8"/>
<dbReference type="EMBL" id="APGJ01000006">
    <property type="protein sequence ID" value="EYD72076.1"/>
    <property type="molecule type" value="Genomic_DNA"/>
</dbReference>
<reference evidence="7 8" key="1">
    <citation type="submission" date="2013-03" db="EMBL/GenBank/DDBJ databases">
        <authorList>
            <person name="Fiebig A."/>
            <person name="Goeker M."/>
            <person name="Klenk H.-P.P."/>
        </authorList>
    </citation>
    <scope>NUCLEOTIDE SEQUENCE [LARGE SCALE GENOMIC DNA]</scope>
    <source>
        <strain evidence="7 8">DSM 17492</strain>
    </source>
</reference>
<evidence type="ECO:0000256" key="4">
    <source>
        <dbReference type="ARBA" id="ARBA00022679"/>
    </source>
</evidence>
<evidence type="ECO:0000256" key="3">
    <source>
        <dbReference type="ARBA" id="ARBA00022676"/>
    </source>
</evidence>
<feature type="domain" description="Glycosyltransferase 2-like" evidence="6">
    <location>
        <begin position="9"/>
        <end position="146"/>
    </location>
</feature>
<dbReference type="eggNOG" id="COG1215">
    <property type="taxonomic scope" value="Bacteria"/>
</dbReference>
<evidence type="ECO:0000256" key="1">
    <source>
        <dbReference type="ARBA" id="ARBA00004236"/>
    </source>
</evidence>
<evidence type="ECO:0000256" key="2">
    <source>
        <dbReference type="ARBA" id="ARBA00022475"/>
    </source>
</evidence>
<dbReference type="PANTHER" id="PTHR43646:SF2">
    <property type="entry name" value="GLYCOSYLTRANSFERASE 2-LIKE DOMAIN-CONTAINING PROTEIN"/>
    <property type="match status" value="1"/>
</dbReference>
<accession>A0A017HCJ8</accession>
<dbReference type="InterPro" id="IPR029044">
    <property type="entry name" value="Nucleotide-diphossugar_trans"/>
</dbReference>
<dbReference type="RefSeq" id="WP_017929618.1">
    <property type="nucleotide sequence ID" value="NZ_KB823002.1"/>
</dbReference>
<keyword evidence="2" id="KW-1003">Cell membrane</keyword>
<dbReference type="Pfam" id="PF00535">
    <property type="entry name" value="Glycos_transf_2"/>
    <property type="match status" value="1"/>
</dbReference>
<dbReference type="InterPro" id="IPR001173">
    <property type="entry name" value="Glyco_trans_2-like"/>
</dbReference>
<dbReference type="SUPFAM" id="SSF53448">
    <property type="entry name" value="Nucleotide-diphospho-sugar transferases"/>
    <property type="match status" value="1"/>
</dbReference>
<comment type="subcellular location">
    <subcellularLocation>
        <location evidence="1">Cell membrane</location>
    </subcellularLocation>
</comment>
<evidence type="ECO:0000313" key="8">
    <source>
        <dbReference type="Proteomes" id="UP000025047"/>
    </source>
</evidence>
<dbReference type="Gene3D" id="3.90.550.10">
    <property type="entry name" value="Spore Coat Polysaccharide Biosynthesis Protein SpsA, Chain A"/>
    <property type="match status" value="1"/>
</dbReference>
<evidence type="ECO:0000256" key="5">
    <source>
        <dbReference type="ARBA" id="ARBA00023136"/>
    </source>
</evidence>
<keyword evidence="8" id="KW-1185">Reference proteome</keyword>
<keyword evidence="3" id="KW-0328">Glycosyltransferase</keyword>